<accession>A0A2X2BXY3</accession>
<sequence>MKSKHKLGSQIYYVFLHELGHALGLEHIDAYLKNIKNSAIETYKYTVMGMGFADIKDADFGGLYPMTFMLVDILLLQYLYGPNMTTRLEIIPMDLIPIRDAPLTL</sequence>
<dbReference type="SUPFAM" id="SSF55486">
    <property type="entry name" value="Metalloproteases ('zincins'), catalytic domain"/>
    <property type="match status" value="1"/>
</dbReference>
<dbReference type="AlphaFoldDB" id="A0A2X2BXY3"/>
<proteinExistence type="predicted"/>
<keyword evidence="1" id="KW-0812">Transmembrane</keyword>
<evidence type="ECO:0000313" key="3">
    <source>
        <dbReference type="Proteomes" id="UP000251485"/>
    </source>
</evidence>
<organism evidence="2 3">
    <name type="scientific">Proteus mirabilis</name>
    <dbReference type="NCBI Taxonomy" id="584"/>
    <lineage>
        <taxon>Bacteria</taxon>
        <taxon>Pseudomonadati</taxon>
        <taxon>Pseudomonadota</taxon>
        <taxon>Gammaproteobacteria</taxon>
        <taxon>Enterobacterales</taxon>
        <taxon>Morganellaceae</taxon>
        <taxon>Proteus</taxon>
    </lineage>
</organism>
<keyword evidence="1" id="KW-1133">Transmembrane helix</keyword>
<dbReference type="Gene3D" id="3.40.390.10">
    <property type="entry name" value="Collagenase (Catalytic Domain)"/>
    <property type="match status" value="1"/>
</dbReference>
<dbReference type="EC" id="3.4.24.40" evidence="2"/>
<name>A0A2X2BXY3_PROMI</name>
<gene>
    <name evidence="2" type="primary">prtC_6</name>
    <name evidence="2" type="ORF">NCTC10975_03421</name>
</gene>
<feature type="transmembrane region" description="Helical" evidence="1">
    <location>
        <begin position="60"/>
        <end position="80"/>
    </location>
</feature>
<reference evidence="2 3" key="1">
    <citation type="submission" date="2018-06" db="EMBL/GenBank/DDBJ databases">
        <authorList>
            <consortium name="Pathogen Informatics"/>
            <person name="Doyle S."/>
        </authorList>
    </citation>
    <scope>NUCLEOTIDE SEQUENCE [LARGE SCALE GENOMIC DNA]</scope>
    <source>
        <strain evidence="2 3">NCTC10975</strain>
    </source>
</reference>
<protein>
    <submittedName>
        <fullName evidence="2">Metalloprotease</fullName>
        <ecNumber evidence="2">3.4.24.40</ecNumber>
    </submittedName>
</protein>
<keyword evidence="1" id="KW-0472">Membrane</keyword>
<dbReference type="GO" id="GO:0008237">
    <property type="term" value="F:metallopeptidase activity"/>
    <property type="evidence" value="ECO:0007669"/>
    <property type="project" value="UniProtKB-KW"/>
</dbReference>
<keyword evidence="2" id="KW-0482">Metalloprotease</keyword>
<dbReference type="Proteomes" id="UP000251485">
    <property type="component" value="Unassembled WGS sequence"/>
</dbReference>
<evidence type="ECO:0000313" key="2">
    <source>
        <dbReference type="EMBL" id="SPY99618.1"/>
    </source>
</evidence>
<evidence type="ECO:0000256" key="1">
    <source>
        <dbReference type="SAM" id="Phobius"/>
    </source>
</evidence>
<keyword evidence="2" id="KW-0645">Protease</keyword>
<dbReference type="InterPro" id="IPR024079">
    <property type="entry name" value="MetalloPept_cat_dom_sf"/>
</dbReference>
<keyword evidence="2" id="KW-0378">Hydrolase</keyword>
<dbReference type="EMBL" id="UAUE01000025">
    <property type="protein sequence ID" value="SPY99618.1"/>
    <property type="molecule type" value="Genomic_DNA"/>
</dbReference>
<dbReference type="GO" id="GO:0006508">
    <property type="term" value="P:proteolysis"/>
    <property type="evidence" value="ECO:0007669"/>
    <property type="project" value="UniProtKB-KW"/>
</dbReference>